<evidence type="ECO:0000313" key="3">
    <source>
        <dbReference type="EMBL" id="ULP52152.1"/>
    </source>
</evidence>
<dbReference type="PANTHER" id="PTHR43189:SF1">
    <property type="entry name" value="ZINC-TYPE ALCOHOL DEHYDROGENASE-LIKE PROTEIN C1198.01"/>
    <property type="match status" value="1"/>
</dbReference>
<protein>
    <submittedName>
        <fullName evidence="3">Alcohol dehydrogenase catalytic domain-containing protein</fullName>
    </submittedName>
</protein>
<reference evidence="3" key="1">
    <citation type="submission" date="2022-08" db="EMBL/GenBank/DDBJ databases">
        <title>Whole genome sequencing of non-tuberculosis mycobacteria type-strains.</title>
        <authorList>
            <person name="Igarashi Y."/>
            <person name="Osugi A."/>
            <person name="Mitarai S."/>
        </authorList>
    </citation>
    <scope>NUCLEOTIDE SEQUENCE</scope>
    <source>
        <strain evidence="3">ATCC 19423</strain>
    </source>
</reference>
<organism evidence="3 4">
    <name type="scientific">Mycobacterium ulcerans</name>
    <dbReference type="NCBI Taxonomy" id="1809"/>
    <lineage>
        <taxon>Bacteria</taxon>
        <taxon>Bacillati</taxon>
        <taxon>Actinomycetota</taxon>
        <taxon>Actinomycetes</taxon>
        <taxon>Mycobacteriales</taxon>
        <taxon>Mycobacteriaceae</taxon>
        <taxon>Mycobacterium</taxon>
        <taxon>Mycobacterium ulcerans group</taxon>
    </lineage>
</organism>
<dbReference type="RefSeq" id="WP_240168709.1">
    <property type="nucleotide sequence ID" value="NZ_CP085200.1"/>
</dbReference>
<dbReference type="Gene3D" id="3.40.50.720">
    <property type="entry name" value="NAD(P)-binding Rossmann-like Domain"/>
    <property type="match status" value="1"/>
</dbReference>
<feature type="domain" description="Alcohol dehydrogenase-like N-terminal" evidence="2">
    <location>
        <begin position="97"/>
        <end position="181"/>
    </location>
</feature>
<dbReference type="InterPro" id="IPR011032">
    <property type="entry name" value="GroES-like_sf"/>
</dbReference>
<keyword evidence="1" id="KW-0560">Oxidoreductase</keyword>
<evidence type="ECO:0000256" key="1">
    <source>
        <dbReference type="ARBA" id="ARBA00023002"/>
    </source>
</evidence>
<sequence length="432" mass="45103">MEGLGSHYERESREQLRGGSCYADRGFSESWLDERLVFCADSSADIDCLRCTAHVRRAAQGDRMTDNGYRALVRRPAGPDGCSLVDVAVLDTPALEPGDLLLAPLVAGICGTDWQILRGDRPDDSPVLGHEGIARVVVGSKAFAPGDIVTVNPTHPTDPGFLLGHNVAGLWAERTRIPASVVNAGLVVSVPSSAANDVLIGALAEPLASAIYGLEIAMAVFEDTPRSLVVWGDGIVGQLAAAVWRQAMPETEQLIVGRNRDSHNCIAADDPDLPSRLAALRGPVSAVLATPRSATVTALTTLDSHIDHALTVDVHGGLDSGPVSLRSGEVDVAAVRAANCGGLSSVPVAKTLQRAGAGPLRLFGHRRVSNAHLRAAIGALTENAATFASLLTQVTDLEGAAELINGVLQSGNRCHDGRRVLKAAIRLEGAAA</sequence>
<dbReference type="Gene3D" id="3.90.180.10">
    <property type="entry name" value="Medium-chain alcohol dehydrogenases, catalytic domain"/>
    <property type="match status" value="1"/>
</dbReference>
<dbReference type="PANTHER" id="PTHR43189">
    <property type="entry name" value="ZINC-TYPE ALCOHOL DEHYDROGENASE-LIKE PROTEIN C1198.01-RELATED"/>
    <property type="match status" value="1"/>
</dbReference>
<dbReference type="Proteomes" id="UP001055253">
    <property type="component" value="Chromosome"/>
</dbReference>
<proteinExistence type="predicted"/>
<dbReference type="InterPro" id="IPR013154">
    <property type="entry name" value="ADH-like_N"/>
</dbReference>
<keyword evidence="4" id="KW-1185">Reference proteome</keyword>
<evidence type="ECO:0000313" key="4">
    <source>
        <dbReference type="Proteomes" id="UP001055253"/>
    </source>
</evidence>
<dbReference type="Pfam" id="PF08240">
    <property type="entry name" value="ADH_N"/>
    <property type="match status" value="1"/>
</dbReference>
<gene>
    <name evidence="3" type="ORF">MJO63_01420</name>
</gene>
<dbReference type="EMBL" id="CP092429">
    <property type="protein sequence ID" value="ULP52152.1"/>
    <property type="molecule type" value="Genomic_DNA"/>
</dbReference>
<evidence type="ECO:0000259" key="2">
    <source>
        <dbReference type="Pfam" id="PF08240"/>
    </source>
</evidence>
<dbReference type="SUPFAM" id="SSF50129">
    <property type="entry name" value="GroES-like"/>
    <property type="match status" value="1"/>
</dbReference>
<name>A0ABY3VDQ9_MYCUL</name>
<accession>A0ABY3VDQ9</accession>